<evidence type="ECO:0000256" key="4">
    <source>
        <dbReference type="ARBA" id="ARBA00004656"/>
    </source>
</evidence>
<feature type="transmembrane region" description="Helical" evidence="26">
    <location>
        <begin position="315"/>
        <end position="334"/>
    </location>
</feature>
<evidence type="ECO:0000256" key="2">
    <source>
        <dbReference type="ARBA" id="ARBA00004554"/>
    </source>
</evidence>
<evidence type="ECO:0000256" key="16">
    <source>
        <dbReference type="ARBA" id="ARBA00050554"/>
    </source>
</evidence>
<dbReference type="CDD" id="cd17318">
    <property type="entry name" value="MFS_SLC17"/>
    <property type="match status" value="1"/>
</dbReference>
<dbReference type="GO" id="GO:0005765">
    <property type="term" value="C:lysosomal membrane"/>
    <property type="evidence" value="ECO:0007669"/>
    <property type="project" value="UniProtKB-SubCell"/>
</dbReference>
<feature type="transmembrane region" description="Helical" evidence="26">
    <location>
        <begin position="149"/>
        <end position="173"/>
    </location>
</feature>
<feature type="transmembrane region" description="Helical" evidence="26">
    <location>
        <begin position="355"/>
        <end position="373"/>
    </location>
</feature>
<comment type="catalytic activity">
    <reaction evidence="15">
        <text>2 nitrate(out) + H(+)(out) = 2 nitrate(in) + H(+)(in)</text>
        <dbReference type="Rhea" id="RHEA:71539"/>
        <dbReference type="ChEBI" id="CHEBI:15378"/>
        <dbReference type="ChEBI" id="CHEBI:17632"/>
    </reaction>
    <physiologicalReaction direction="left-to-right" evidence="15">
        <dbReference type="Rhea" id="RHEA:71540"/>
    </physiologicalReaction>
</comment>
<dbReference type="Pfam" id="PF07690">
    <property type="entry name" value="MFS_1"/>
    <property type="match status" value="1"/>
</dbReference>
<keyword evidence="10" id="KW-0770">Synapse</keyword>
<evidence type="ECO:0000256" key="25">
    <source>
        <dbReference type="ARBA" id="ARBA00081925"/>
    </source>
</evidence>
<evidence type="ECO:0000259" key="27">
    <source>
        <dbReference type="PROSITE" id="PS50850"/>
    </source>
</evidence>
<dbReference type="InterPro" id="IPR036259">
    <property type="entry name" value="MFS_trans_sf"/>
</dbReference>
<evidence type="ECO:0000313" key="29">
    <source>
        <dbReference type="Proteomes" id="UP001208570"/>
    </source>
</evidence>
<keyword evidence="14" id="KW-0968">Cytoplasmic vesicle</keyword>
<evidence type="ECO:0000256" key="8">
    <source>
        <dbReference type="ARBA" id="ARBA00022847"/>
    </source>
</evidence>
<dbReference type="InterPro" id="IPR011701">
    <property type="entry name" value="MFS"/>
</dbReference>
<comment type="catalytic activity">
    <reaction evidence="19">
        <text>L-glutamate(out) = L-glutamate(in)</text>
        <dbReference type="Rhea" id="RHEA:66336"/>
        <dbReference type="ChEBI" id="CHEBI:29985"/>
    </reaction>
    <physiologicalReaction direction="left-to-right" evidence="19">
        <dbReference type="Rhea" id="RHEA:66337"/>
    </physiologicalReaction>
</comment>
<dbReference type="PANTHER" id="PTHR11662:SF455">
    <property type="entry name" value="GH23975P"/>
    <property type="match status" value="1"/>
</dbReference>
<keyword evidence="6" id="KW-1003">Cell membrane</keyword>
<evidence type="ECO:0000256" key="18">
    <source>
        <dbReference type="ARBA" id="ARBA00051403"/>
    </source>
</evidence>
<evidence type="ECO:0000313" key="28">
    <source>
        <dbReference type="EMBL" id="KAK2153749.1"/>
    </source>
</evidence>
<keyword evidence="7 26" id="KW-0812">Transmembrane</keyword>
<organism evidence="28 29">
    <name type="scientific">Paralvinella palmiformis</name>
    <dbReference type="NCBI Taxonomy" id="53620"/>
    <lineage>
        <taxon>Eukaryota</taxon>
        <taxon>Metazoa</taxon>
        <taxon>Spiralia</taxon>
        <taxon>Lophotrochozoa</taxon>
        <taxon>Annelida</taxon>
        <taxon>Polychaeta</taxon>
        <taxon>Sedentaria</taxon>
        <taxon>Canalipalpata</taxon>
        <taxon>Terebellida</taxon>
        <taxon>Terebelliformia</taxon>
        <taxon>Alvinellidae</taxon>
        <taxon>Paralvinella</taxon>
    </lineage>
</organism>
<dbReference type="InterPro" id="IPR050382">
    <property type="entry name" value="MFS_Na/Anion_cotransporter"/>
</dbReference>
<dbReference type="SUPFAM" id="SSF103473">
    <property type="entry name" value="MFS general substrate transporter"/>
    <property type="match status" value="1"/>
</dbReference>
<evidence type="ECO:0000256" key="3">
    <source>
        <dbReference type="ARBA" id="ARBA00004638"/>
    </source>
</evidence>
<dbReference type="GO" id="GO:0006820">
    <property type="term" value="P:monoatomic anion transport"/>
    <property type="evidence" value="ECO:0007669"/>
    <property type="project" value="TreeGrafter"/>
</dbReference>
<feature type="transmembrane region" description="Helical" evidence="26">
    <location>
        <begin position="274"/>
        <end position="295"/>
    </location>
</feature>
<feature type="transmembrane region" description="Helical" evidence="26">
    <location>
        <begin position="185"/>
        <end position="203"/>
    </location>
</feature>
<feature type="transmembrane region" description="Helical" evidence="26">
    <location>
        <begin position="215"/>
        <end position="236"/>
    </location>
</feature>
<evidence type="ECO:0000256" key="24">
    <source>
        <dbReference type="ARBA" id="ARBA00081195"/>
    </source>
</evidence>
<evidence type="ECO:0000256" key="9">
    <source>
        <dbReference type="ARBA" id="ARBA00022989"/>
    </source>
</evidence>
<dbReference type="GO" id="GO:0046942">
    <property type="term" value="P:carboxylic acid transport"/>
    <property type="evidence" value="ECO:0007669"/>
    <property type="project" value="UniProtKB-ARBA"/>
</dbReference>
<dbReference type="EMBL" id="JAODUP010000287">
    <property type="protein sequence ID" value="KAK2153749.1"/>
    <property type="molecule type" value="Genomic_DNA"/>
</dbReference>
<accession>A0AAD9JIQ9</accession>
<name>A0AAD9JIQ9_9ANNE</name>
<keyword evidence="8" id="KW-0769">Symport</keyword>
<dbReference type="Proteomes" id="UP001208570">
    <property type="component" value="Unassembled WGS sequence"/>
</dbReference>
<dbReference type="Gene3D" id="1.20.1250.20">
    <property type="entry name" value="MFS general substrate transporter like domains"/>
    <property type="match status" value="2"/>
</dbReference>
<evidence type="ECO:0000256" key="21">
    <source>
        <dbReference type="ARBA" id="ARBA00056891"/>
    </source>
</evidence>
<comment type="catalytic activity">
    <reaction evidence="18">
        <text>N-acetyl-L-aspartyl-L-glutamate(out) = N-acetyl-L-aspartyl-L-glutamate(in)</text>
        <dbReference type="Rhea" id="RHEA:72599"/>
        <dbReference type="ChEBI" id="CHEBI:76931"/>
    </reaction>
    <physiologicalReaction direction="left-to-right" evidence="18">
        <dbReference type="Rhea" id="RHEA:72600"/>
    </physiologicalReaction>
</comment>
<evidence type="ECO:0000256" key="15">
    <source>
        <dbReference type="ARBA" id="ARBA00050101"/>
    </source>
</evidence>
<evidence type="ECO:0000256" key="7">
    <source>
        <dbReference type="ARBA" id="ARBA00022692"/>
    </source>
</evidence>
<evidence type="ECO:0000256" key="1">
    <source>
        <dbReference type="ARBA" id="ARBA00004432"/>
    </source>
</evidence>
<dbReference type="PANTHER" id="PTHR11662">
    <property type="entry name" value="SOLUTE CARRIER FAMILY 17"/>
    <property type="match status" value="1"/>
</dbReference>
<evidence type="ECO:0000256" key="12">
    <source>
        <dbReference type="ARBA" id="ARBA00023180"/>
    </source>
</evidence>
<comment type="caution">
    <text evidence="28">The sequence shown here is derived from an EMBL/GenBank/DDBJ whole genome shotgun (WGS) entry which is preliminary data.</text>
</comment>
<dbReference type="PROSITE" id="PS50850">
    <property type="entry name" value="MFS"/>
    <property type="match status" value="1"/>
</dbReference>
<sequence>MSAKQNDEDCDETTAIKRSYSQELGSSQGHLYNSSTGGLSKRYIVAIMSFFGFANLYALRVNLSVAIVAMTTNHTVSVNGSDIQEQDFNWSSTTRGLVLSSFFYGYIITQLPGGWLASKFGGKYLFGGGILGTAVLSIITPPVAQLSVYALVALRLVEGLFEGVTYPCMHAIWAKWAPPLERSKLATIAFSGSYFGTVISLPLSGVMADSIGWAWIFYIFGMVAIVWFLFWLWLVAETPESHPTISHAELEYIQQSIGFTENQVKGQPIPWKDIFFSMPVWAIIMAHFAENWGFYTMLTELPSYLSSVFNYELHKSGFMSAIPYLVMVIMIQVGGQLADLIRKRKLLSTTNTRKAFNVTGFIGQAAFMLAVAYTKSMAAALVCLSFAVGIGGFAWAGFSVNHLDIAPQFASVLMGLSNTFATIPGIVSPLLTGHVVKYGGAEEWQVIFFLASAIYVAGAVFYLLFASGRQQPWAEVPLAYQPQMDDTTSQEITHSYGQEIDEVEDEN</sequence>
<keyword evidence="9 26" id="KW-1133">Transmembrane helix</keyword>
<dbReference type="InterPro" id="IPR020846">
    <property type="entry name" value="MFS_dom"/>
</dbReference>
<dbReference type="AlphaFoldDB" id="A0AAD9JIQ9"/>
<evidence type="ECO:0000256" key="14">
    <source>
        <dbReference type="ARBA" id="ARBA00023329"/>
    </source>
</evidence>
<evidence type="ECO:0000256" key="20">
    <source>
        <dbReference type="ARBA" id="ARBA00051612"/>
    </source>
</evidence>
<feature type="transmembrane region" description="Helical" evidence="26">
    <location>
        <begin position="444"/>
        <end position="465"/>
    </location>
</feature>
<keyword evidence="11 26" id="KW-0472">Membrane</keyword>
<feature type="transmembrane region" description="Helical" evidence="26">
    <location>
        <begin position="43"/>
        <end position="69"/>
    </location>
</feature>
<keyword evidence="13" id="KW-0458">Lysosome</keyword>
<protein>
    <recommendedName>
        <fullName evidence="22">Sialin</fullName>
    </recommendedName>
    <alternativeName>
        <fullName evidence="25">H(+)/nitrate cotransporter</fullName>
    </alternativeName>
    <alternativeName>
        <fullName evidence="23">H(+)/sialic acid cotransporter</fullName>
    </alternativeName>
    <alternativeName>
        <fullName evidence="24">Vesicular excitatory amino acid transporter</fullName>
    </alternativeName>
</protein>
<feature type="transmembrane region" description="Helical" evidence="26">
    <location>
        <begin position="97"/>
        <end position="117"/>
    </location>
</feature>
<comment type="subcellular location">
    <subcellularLocation>
        <location evidence="2">Basolateral cell membrane</location>
        <topology evidence="2">Multi-pass membrane protein</topology>
    </subcellularLocation>
    <subcellularLocation>
        <location evidence="3">Cytoplasmic vesicle</location>
        <location evidence="3">Secretory vesicle membrane</location>
        <topology evidence="3">Multi-pass membrane protein</topology>
    </subcellularLocation>
    <subcellularLocation>
        <location evidence="1">Cytoplasmic vesicle</location>
        <location evidence="1">Secretory vesicle</location>
        <location evidence="1">Synaptic vesicle membrane</location>
    </subcellularLocation>
    <subcellularLocation>
        <location evidence="4">Lysosome membrane</location>
    </subcellularLocation>
</comment>
<keyword evidence="12" id="KW-0325">Glycoprotein</keyword>
<evidence type="ECO:0000256" key="22">
    <source>
        <dbReference type="ARBA" id="ARBA00069713"/>
    </source>
</evidence>
<evidence type="ECO:0000256" key="10">
    <source>
        <dbReference type="ARBA" id="ARBA00023018"/>
    </source>
</evidence>
<keyword evidence="29" id="KW-1185">Reference proteome</keyword>
<dbReference type="FunFam" id="1.20.1250.20:FF:000067">
    <property type="entry name" value="sialin isoform X2"/>
    <property type="match status" value="1"/>
</dbReference>
<evidence type="ECO:0000256" key="17">
    <source>
        <dbReference type="ARBA" id="ARBA00050625"/>
    </source>
</evidence>
<comment type="function">
    <text evidence="21">Receptor for CM101, a polysaccharide produced by group B Streptococcus with antipathoangiogenic properties.</text>
</comment>
<evidence type="ECO:0000256" key="19">
    <source>
        <dbReference type="ARBA" id="ARBA00051447"/>
    </source>
</evidence>
<gene>
    <name evidence="28" type="ORF">LSH36_287g00021</name>
</gene>
<evidence type="ECO:0000256" key="23">
    <source>
        <dbReference type="ARBA" id="ARBA00080244"/>
    </source>
</evidence>
<comment type="catalytic activity">
    <reaction evidence="16">
        <text>L-aspartate(out) = L-aspartate(in)</text>
        <dbReference type="Rhea" id="RHEA:66332"/>
        <dbReference type="ChEBI" id="CHEBI:29991"/>
    </reaction>
    <physiologicalReaction direction="left-to-right" evidence="16">
        <dbReference type="Rhea" id="RHEA:66333"/>
    </physiologicalReaction>
</comment>
<keyword evidence="5" id="KW-0813">Transport</keyword>
<proteinExistence type="predicted"/>
<evidence type="ECO:0000256" key="5">
    <source>
        <dbReference type="ARBA" id="ARBA00022448"/>
    </source>
</evidence>
<evidence type="ECO:0000256" key="6">
    <source>
        <dbReference type="ARBA" id="ARBA00022475"/>
    </source>
</evidence>
<dbReference type="GO" id="GO:0030672">
    <property type="term" value="C:synaptic vesicle membrane"/>
    <property type="evidence" value="ECO:0007669"/>
    <property type="project" value="UniProtKB-SubCell"/>
</dbReference>
<evidence type="ECO:0000256" key="26">
    <source>
        <dbReference type="SAM" id="Phobius"/>
    </source>
</evidence>
<dbReference type="GO" id="GO:0016323">
    <property type="term" value="C:basolateral plasma membrane"/>
    <property type="evidence" value="ECO:0007669"/>
    <property type="project" value="UniProtKB-SubCell"/>
</dbReference>
<comment type="catalytic activity">
    <reaction evidence="17">
        <text>N-acetylneuraminate(in) + H(+)(in) = N-acetylneuraminate(out) + H(+)(out)</text>
        <dbReference type="Rhea" id="RHEA:28987"/>
        <dbReference type="ChEBI" id="CHEBI:15378"/>
        <dbReference type="ChEBI" id="CHEBI:35418"/>
    </reaction>
    <physiologicalReaction direction="right-to-left" evidence="17">
        <dbReference type="Rhea" id="RHEA:28989"/>
    </physiologicalReaction>
</comment>
<feature type="transmembrane region" description="Helical" evidence="26">
    <location>
        <begin position="379"/>
        <end position="398"/>
    </location>
</feature>
<feature type="transmembrane region" description="Helical" evidence="26">
    <location>
        <begin position="124"/>
        <end position="143"/>
    </location>
</feature>
<dbReference type="GO" id="GO:0015293">
    <property type="term" value="F:symporter activity"/>
    <property type="evidence" value="ECO:0007669"/>
    <property type="project" value="UniProtKB-KW"/>
</dbReference>
<evidence type="ECO:0000256" key="11">
    <source>
        <dbReference type="ARBA" id="ARBA00023136"/>
    </source>
</evidence>
<evidence type="ECO:0000256" key="13">
    <source>
        <dbReference type="ARBA" id="ARBA00023228"/>
    </source>
</evidence>
<dbReference type="FunFam" id="1.20.1250.20:FF:000003">
    <property type="entry name" value="Solute carrier family 17 member 3"/>
    <property type="match status" value="1"/>
</dbReference>
<reference evidence="28" key="1">
    <citation type="journal article" date="2023" name="Mol. Biol. Evol.">
        <title>Third-Generation Sequencing Reveals the Adaptive Role of the Epigenome in Three Deep-Sea Polychaetes.</title>
        <authorList>
            <person name="Perez M."/>
            <person name="Aroh O."/>
            <person name="Sun Y."/>
            <person name="Lan Y."/>
            <person name="Juniper S.K."/>
            <person name="Young C.R."/>
            <person name="Angers B."/>
            <person name="Qian P.Y."/>
        </authorList>
    </citation>
    <scope>NUCLEOTIDE SEQUENCE</scope>
    <source>
        <strain evidence="28">P08H-3</strain>
    </source>
</reference>
<feature type="transmembrane region" description="Helical" evidence="26">
    <location>
        <begin position="410"/>
        <end position="432"/>
    </location>
</feature>
<feature type="domain" description="Major facilitator superfamily (MFS) profile" evidence="27">
    <location>
        <begin position="44"/>
        <end position="470"/>
    </location>
</feature>
<comment type="catalytic activity">
    <reaction evidence="20">
        <text>D-glucuronate(out) + H(+)(out) = D-glucuronate(in) + H(+)(in)</text>
        <dbReference type="Rhea" id="RHEA:72591"/>
        <dbReference type="ChEBI" id="CHEBI:15378"/>
        <dbReference type="ChEBI" id="CHEBI:58720"/>
    </reaction>
    <physiologicalReaction direction="left-to-right" evidence="20">
        <dbReference type="Rhea" id="RHEA:72592"/>
    </physiologicalReaction>
</comment>